<organism evidence="1 2">
    <name type="scientific">Rotaria magnacalcarata</name>
    <dbReference type="NCBI Taxonomy" id="392030"/>
    <lineage>
        <taxon>Eukaryota</taxon>
        <taxon>Metazoa</taxon>
        <taxon>Spiralia</taxon>
        <taxon>Gnathifera</taxon>
        <taxon>Rotifera</taxon>
        <taxon>Eurotatoria</taxon>
        <taxon>Bdelloidea</taxon>
        <taxon>Philodinida</taxon>
        <taxon>Philodinidae</taxon>
        <taxon>Rotaria</taxon>
    </lineage>
</organism>
<reference evidence="1" key="1">
    <citation type="submission" date="2021-02" db="EMBL/GenBank/DDBJ databases">
        <authorList>
            <person name="Nowell W R."/>
        </authorList>
    </citation>
    <scope>NUCLEOTIDE SEQUENCE</scope>
</reference>
<name>A0A8S3J0W9_9BILA</name>
<dbReference type="Proteomes" id="UP000676336">
    <property type="component" value="Unassembled WGS sequence"/>
</dbReference>
<evidence type="ECO:0000313" key="2">
    <source>
        <dbReference type="Proteomes" id="UP000676336"/>
    </source>
</evidence>
<dbReference type="AlphaFoldDB" id="A0A8S3J0W9"/>
<comment type="caution">
    <text evidence="1">The sequence shown here is derived from an EMBL/GenBank/DDBJ whole genome shotgun (WGS) entry which is preliminary data.</text>
</comment>
<protein>
    <submittedName>
        <fullName evidence="1">Uncharacterized protein</fullName>
    </submittedName>
</protein>
<accession>A0A8S3J0W9</accession>
<gene>
    <name evidence="1" type="ORF">SMN809_LOCUS77613</name>
</gene>
<proteinExistence type="predicted"/>
<sequence>MKQIISNPMLLNEEFNALKVQPITAPLLIKTTTNVSYGTKYPIQHKSVLSTVRRSSVSPTVPSSSSSTNTQESISFALSSTKTIINSTAIVRSTSNDSISSAINFNTKSRIPIRSIPITMIK</sequence>
<evidence type="ECO:0000313" key="1">
    <source>
        <dbReference type="EMBL" id="CAF5208444.1"/>
    </source>
</evidence>
<dbReference type="EMBL" id="CAJOBI010337791">
    <property type="protein sequence ID" value="CAF5208444.1"/>
    <property type="molecule type" value="Genomic_DNA"/>
</dbReference>